<comment type="similarity">
    <text evidence="2">Belongs to the glycosyltransferase 8 family.</text>
</comment>
<dbReference type="PANTHER" id="PTHR32116:SF76">
    <property type="entry name" value="GALACTURONOSYLTRANSFERASE 3-RELATED"/>
    <property type="match status" value="1"/>
</dbReference>
<dbReference type="CDD" id="cd06429">
    <property type="entry name" value="GT8_like_1"/>
    <property type="match status" value="1"/>
</dbReference>
<evidence type="ECO:0000256" key="5">
    <source>
        <dbReference type="SAM" id="MobiDB-lite"/>
    </source>
</evidence>
<keyword evidence="6" id="KW-0472">Membrane</keyword>
<keyword evidence="8" id="KW-1185">Reference proteome</keyword>
<accession>A0AAQ3S7C3</accession>
<dbReference type="PANTHER" id="PTHR32116">
    <property type="entry name" value="GALACTURONOSYLTRANSFERASE 4-RELATED"/>
    <property type="match status" value="1"/>
</dbReference>
<dbReference type="InterPro" id="IPR029044">
    <property type="entry name" value="Nucleotide-diphossugar_trans"/>
</dbReference>
<feature type="compositionally biased region" description="Polar residues" evidence="5">
    <location>
        <begin position="150"/>
        <end position="170"/>
    </location>
</feature>
<evidence type="ECO:0000256" key="6">
    <source>
        <dbReference type="SAM" id="Phobius"/>
    </source>
</evidence>
<dbReference type="Pfam" id="PF25557">
    <property type="entry name" value="GAUT_1"/>
    <property type="match status" value="1"/>
</dbReference>
<dbReference type="InterPro" id="IPR029993">
    <property type="entry name" value="GAUT"/>
</dbReference>
<feature type="transmembrane region" description="Helical" evidence="6">
    <location>
        <begin position="61"/>
        <end position="82"/>
    </location>
</feature>
<evidence type="ECO:0000256" key="4">
    <source>
        <dbReference type="ARBA" id="ARBA00022679"/>
    </source>
</evidence>
<protein>
    <recommendedName>
        <fullName evidence="9">Hexosyltransferase</fullName>
    </recommendedName>
</protein>
<feature type="compositionally biased region" description="Basic and acidic residues" evidence="5">
    <location>
        <begin position="174"/>
        <end position="191"/>
    </location>
</feature>
<proteinExistence type="inferred from homology"/>
<keyword evidence="6" id="KW-1133">Transmembrane helix</keyword>
<dbReference type="Pfam" id="PF01501">
    <property type="entry name" value="Glyco_transf_8"/>
    <property type="match status" value="1"/>
</dbReference>
<gene>
    <name evidence="7" type="ORF">V8G54_007454</name>
</gene>
<keyword evidence="6" id="KW-0812">Transmembrane</keyword>
<dbReference type="EMBL" id="CP144699">
    <property type="protein sequence ID" value="WVZ20132.1"/>
    <property type="molecule type" value="Genomic_DNA"/>
</dbReference>
<dbReference type="GO" id="GO:0047262">
    <property type="term" value="F:polygalacturonate 4-alpha-galacturonosyltransferase activity"/>
    <property type="evidence" value="ECO:0007669"/>
    <property type="project" value="InterPro"/>
</dbReference>
<dbReference type="AlphaFoldDB" id="A0AAQ3S7C3"/>
<reference evidence="7 8" key="1">
    <citation type="journal article" date="2023" name="Life. Sci Alliance">
        <title>Evolutionary insights into 3D genome organization and epigenetic landscape of Vigna mungo.</title>
        <authorList>
            <person name="Junaid A."/>
            <person name="Singh B."/>
            <person name="Bhatia S."/>
        </authorList>
    </citation>
    <scope>NUCLEOTIDE SEQUENCE [LARGE SCALE GENOMIC DNA]</scope>
    <source>
        <strain evidence="7">Urdbean</strain>
    </source>
</reference>
<keyword evidence="3" id="KW-0328">Glycosyltransferase</keyword>
<dbReference type="SUPFAM" id="SSF53448">
    <property type="entry name" value="Nucleotide-diphospho-sugar transferases"/>
    <property type="match status" value="1"/>
</dbReference>
<feature type="region of interest" description="Disordered" evidence="5">
    <location>
        <begin position="150"/>
        <end position="191"/>
    </location>
</feature>
<keyword evidence="4" id="KW-0808">Transferase</keyword>
<dbReference type="Gene3D" id="3.90.550.10">
    <property type="entry name" value="Spore Coat Polysaccharide Biosynthesis Protein SpsA, Chain A"/>
    <property type="match status" value="1"/>
</dbReference>
<evidence type="ECO:0000313" key="7">
    <source>
        <dbReference type="EMBL" id="WVZ20132.1"/>
    </source>
</evidence>
<evidence type="ECO:0000256" key="3">
    <source>
        <dbReference type="ARBA" id="ARBA00022676"/>
    </source>
</evidence>
<name>A0AAQ3S7C3_VIGMU</name>
<evidence type="ECO:0000256" key="2">
    <source>
        <dbReference type="ARBA" id="ARBA00006351"/>
    </source>
</evidence>
<evidence type="ECO:0000313" key="8">
    <source>
        <dbReference type="Proteomes" id="UP001374535"/>
    </source>
</evidence>
<evidence type="ECO:0000256" key="1">
    <source>
        <dbReference type="ARBA" id="ARBA00004877"/>
    </source>
</evidence>
<dbReference type="InterPro" id="IPR002495">
    <property type="entry name" value="Glyco_trans_8"/>
</dbReference>
<evidence type="ECO:0008006" key="9">
    <source>
        <dbReference type="Google" id="ProtNLM"/>
    </source>
</evidence>
<organism evidence="7 8">
    <name type="scientific">Vigna mungo</name>
    <name type="common">Black gram</name>
    <name type="synonym">Phaseolus mungo</name>
    <dbReference type="NCBI Taxonomy" id="3915"/>
    <lineage>
        <taxon>Eukaryota</taxon>
        <taxon>Viridiplantae</taxon>
        <taxon>Streptophyta</taxon>
        <taxon>Embryophyta</taxon>
        <taxon>Tracheophyta</taxon>
        <taxon>Spermatophyta</taxon>
        <taxon>Magnoliopsida</taxon>
        <taxon>eudicotyledons</taxon>
        <taxon>Gunneridae</taxon>
        <taxon>Pentapetalae</taxon>
        <taxon>rosids</taxon>
        <taxon>fabids</taxon>
        <taxon>Fabales</taxon>
        <taxon>Fabaceae</taxon>
        <taxon>Papilionoideae</taxon>
        <taxon>50 kb inversion clade</taxon>
        <taxon>NPAAA clade</taxon>
        <taxon>indigoferoid/millettioid clade</taxon>
        <taxon>Phaseoleae</taxon>
        <taxon>Vigna</taxon>
    </lineage>
</organism>
<sequence>MRCNELSNIQTSYSRFNPNLHRDLSQNVSTSTATFLRLYASLSRSTFFRRFNNQVSNNSTLPFYFIFLSLLFSSQSSFLLFYRASMSLYDCDQCHRAKERDISTNRNRLNPNEKDIDIIATYSGASGHVRLARLKMRDLSDSWIWENPTNGNNEYQKSSQESMESYQTDSSFEDNSKHSIDERNPEENKVEIPHSSLMTPMKIKRRVMRQERKKARTAELTQENRETNNHIVSAAIKRTEEFDTTVKGKYSIWRREYENPNSDSTLKLMRDQIIMAKAYANIAKSKNNTVLYEALLKHSSDSQRAIGEASSDTELHLGALDRAKAMGHVLSIAKDQLYDCLLVERKLRVMLQSTEDRVNVQKKRSAFLIQLAAKTVPRPLHCLPLQLAADYYLQGYHKKGNLDKEKIEDPSLYHYAIFSDNVLAASVVVNSTVQNAKEPEKHVFHIVTDKLNFAAMRMWFLTNPPSRATIEVQNIDDFKWLNSSYCSVLRQLESARIKEYYFKANNPSSLSVGSDNLKYRNPKYLSMLNHLRFYLPEVYPKLNRILFLDDDIVVQRDLTPLWSVDLKGMVNGAVETCKESFHRFDKYLNFSNPLISNNFSPEACGWAFGMNIFDLKEWKKRNITGIYHRWQDMNEDRTLWKLGTLPPGLITFYNLTYPLDRGWHVLGLGYDPALNLTEIENAAVIHYNGNYKPWLNLAVSKYKSYWSRYVKLDNPYLRVCNLGE</sequence>
<dbReference type="Proteomes" id="UP001374535">
    <property type="component" value="Chromosome 2"/>
</dbReference>
<comment type="pathway">
    <text evidence="1">Glycan metabolism; pectin biosynthesis.</text>
</comment>